<dbReference type="AlphaFoldDB" id="A0A5C6YTZ1"/>
<dbReference type="RefSeq" id="WP_111813233.1">
    <property type="nucleotide sequence ID" value="NZ_CBCRZQ010000001.1"/>
</dbReference>
<evidence type="ECO:0000256" key="1">
    <source>
        <dbReference type="SAM" id="Phobius"/>
    </source>
</evidence>
<comment type="caution">
    <text evidence="2">The sequence shown here is derived from an EMBL/GenBank/DDBJ whole genome shotgun (WGS) entry which is preliminary data.</text>
</comment>
<dbReference type="EMBL" id="VORU01000001">
    <property type="protein sequence ID" value="TXD70524.1"/>
    <property type="molecule type" value="Genomic_DNA"/>
</dbReference>
<dbReference type="OrthoDB" id="1145018at2"/>
<feature type="transmembrane region" description="Helical" evidence="1">
    <location>
        <begin position="5"/>
        <end position="22"/>
    </location>
</feature>
<reference evidence="2 3" key="1">
    <citation type="submission" date="2019-08" db="EMBL/GenBank/DDBJ databases">
        <title>Genome of Aequorivita lipolytica Y10-2 (type strain).</title>
        <authorList>
            <person name="Bowman J.P."/>
        </authorList>
    </citation>
    <scope>NUCLEOTIDE SEQUENCE [LARGE SCALE GENOMIC DNA]</scope>
    <source>
        <strain evidence="2 3">Y10-2</strain>
    </source>
</reference>
<sequence>MKNIIIILFISVLISLGIGFYIKAEDEATGNLIIGLALITAFFILMPLFIYHRWKDRNVKDYMLTKENILKMREYQNEKKKEKKS</sequence>
<evidence type="ECO:0000313" key="3">
    <source>
        <dbReference type="Proteomes" id="UP000321945"/>
    </source>
</evidence>
<gene>
    <name evidence="2" type="ORF">ESV24_00045</name>
</gene>
<feature type="transmembrane region" description="Helical" evidence="1">
    <location>
        <begin position="28"/>
        <end position="51"/>
    </location>
</feature>
<accession>A0A5C6YTZ1</accession>
<keyword evidence="1" id="KW-0812">Transmembrane</keyword>
<keyword evidence="1" id="KW-0472">Membrane</keyword>
<organism evidence="2 3">
    <name type="scientific">Aequorivita lipolytica</name>
    <dbReference type="NCBI Taxonomy" id="153267"/>
    <lineage>
        <taxon>Bacteria</taxon>
        <taxon>Pseudomonadati</taxon>
        <taxon>Bacteroidota</taxon>
        <taxon>Flavobacteriia</taxon>
        <taxon>Flavobacteriales</taxon>
        <taxon>Flavobacteriaceae</taxon>
        <taxon>Aequorivita</taxon>
    </lineage>
</organism>
<evidence type="ECO:0000313" key="2">
    <source>
        <dbReference type="EMBL" id="TXD70524.1"/>
    </source>
</evidence>
<name>A0A5C6YTZ1_9FLAO</name>
<keyword evidence="1" id="KW-1133">Transmembrane helix</keyword>
<proteinExistence type="predicted"/>
<protein>
    <submittedName>
        <fullName evidence="2">Uncharacterized protein</fullName>
    </submittedName>
</protein>
<dbReference type="Proteomes" id="UP000321945">
    <property type="component" value="Unassembled WGS sequence"/>
</dbReference>
<keyword evidence="3" id="KW-1185">Reference proteome</keyword>